<feature type="transmembrane region" description="Helical" evidence="1">
    <location>
        <begin position="190"/>
        <end position="215"/>
    </location>
</feature>
<feature type="transmembrane region" description="Helical" evidence="1">
    <location>
        <begin position="79"/>
        <end position="97"/>
    </location>
</feature>
<keyword evidence="1" id="KW-1133">Transmembrane helix</keyword>
<evidence type="ECO:0000256" key="1">
    <source>
        <dbReference type="SAM" id="Phobius"/>
    </source>
</evidence>
<dbReference type="Pfam" id="PF24800">
    <property type="entry name" value="DUF7702"/>
    <property type="match status" value="1"/>
</dbReference>
<feature type="transmembrane region" description="Helical" evidence="1">
    <location>
        <begin position="37"/>
        <end position="59"/>
    </location>
</feature>
<dbReference type="InterPro" id="IPR056119">
    <property type="entry name" value="DUF7702"/>
</dbReference>
<dbReference type="PANTHER" id="PTHR42109">
    <property type="entry name" value="UNPLACED GENOMIC SCAFFOLD UM_SCAF_CONTIG_1.265, WHOLE GENOME SHOTGUN SEQUENCE"/>
    <property type="match status" value="1"/>
</dbReference>
<dbReference type="PANTHER" id="PTHR42109:SF2">
    <property type="entry name" value="INTEGRAL MEMBRANE PROTEIN"/>
    <property type="match status" value="1"/>
</dbReference>
<gene>
    <name evidence="3" type="ORF">AYO21_04580</name>
</gene>
<accession>A0A177FC76</accession>
<sequence>MARVSDTVALDAAEIGVYILLMPLIIFLGVRHGAKHSLGFIYLCLFSVLRIVADALGIANRNSTNENTIITTQAINSAGLSPLLLILGAFAYEAHHYQIKATLPHREAQNVLRQLRSLQGGFHALSAGGMGLIVYAAEKSASKDSNHDSGTWTALRKLGVVLMLLAAVAEVIYALYVWMAVRRTKVVRPVNLLSLAGFTFVGGLFVGVRAVYSVIYTFDTNPDLSPVTGKFVVKLIFIVGVQFLAVACLLCGAWLTRNVRRDTEYESIRPVDQAFGHGGHADVAMPLISQSFSKRWEPPHYDA</sequence>
<evidence type="ECO:0000313" key="3">
    <source>
        <dbReference type="EMBL" id="OAG41200.1"/>
    </source>
</evidence>
<evidence type="ECO:0000313" key="4">
    <source>
        <dbReference type="Proteomes" id="UP000077002"/>
    </source>
</evidence>
<organism evidence="3 4">
    <name type="scientific">Fonsecaea monophora</name>
    <dbReference type="NCBI Taxonomy" id="254056"/>
    <lineage>
        <taxon>Eukaryota</taxon>
        <taxon>Fungi</taxon>
        <taxon>Dikarya</taxon>
        <taxon>Ascomycota</taxon>
        <taxon>Pezizomycotina</taxon>
        <taxon>Eurotiomycetes</taxon>
        <taxon>Chaetothyriomycetidae</taxon>
        <taxon>Chaetothyriales</taxon>
        <taxon>Herpotrichiellaceae</taxon>
        <taxon>Fonsecaea</taxon>
    </lineage>
</organism>
<dbReference type="RefSeq" id="XP_022513152.1">
    <property type="nucleotide sequence ID" value="XM_022654552.1"/>
</dbReference>
<protein>
    <recommendedName>
        <fullName evidence="2">DUF7702 domain-containing protein</fullName>
    </recommendedName>
</protein>
<dbReference type="AlphaFoldDB" id="A0A177FC76"/>
<keyword evidence="1" id="KW-0812">Transmembrane</keyword>
<keyword evidence="1" id="KW-0472">Membrane</keyword>
<feature type="transmembrane region" description="Helical" evidence="1">
    <location>
        <begin position="12"/>
        <end position="30"/>
    </location>
</feature>
<comment type="caution">
    <text evidence="3">The sequence shown here is derived from an EMBL/GenBank/DDBJ whole genome shotgun (WGS) entry which is preliminary data.</text>
</comment>
<feature type="transmembrane region" description="Helical" evidence="1">
    <location>
        <begin position="157"/>
        <end position="178"/>
    </location>
</feature>
<name>A0A177FC76_9EURO</name>
<feature type="domain" description="DUF7702" evidence="2">
    <location>
        <begin position="12"/>
        <end position="251"/>
    </location>
</feature>
<evidence type="ECO:0000259" key="2">
    <source>
        <dbReference type="Pfam" id="PF24800"/>
    </source>
</evidence>
<reference evidence="3 4" key="1">
    <citation type="submission" date="2016-03" db="EMBL/GenBank/DDBJ databases">
        <title>Draft genome sequence of the Fonsecaea monophora CBS 269.37.</title>
        <authorList>
            <person name="Bombassaro A."/>
            <person name="Vinicius W.A."/>
            <person name="De Hoog S."/>
            <person name="Sun J."/>
            <person name="Souza E.M."/>
            <person name="Raittz R.T."/>
            <person name="Costa F."/>
            <person name="Leao A.C."/>
            <person name="Tadra-Sfeir M.Z."/>
            <person name="Baura V."/>
            <person name="Balsanelli E."/>
            <person name="Pedrosa F.O."/>
            <person name="Moreno L.F."/>
            <person name="Steffens M.B."/>
            <person name="Xi L."/>
            <person name="Bocca A.L."/>
            <person name="Felipe M.S."/>
            <person name="Teixeira M."/>
            <person name="Telles Filho F.Q."/>
            <person name="Azevedo C.M."/>
            <person name="Gomes R."/>
            <person name="Vicente V.A."/>
        </authorList>
    </citation>
    <scope>NUCLEOTIDE SEQUENCE [LARGE SCALE GENOMIC DNA]</scope>
    <source>
        <strain evidence="3 4">CBS 269.37</strain>
    </source>
</reference>
<keyword evidence="4" id="KW-1185">Reference proteome</keyword>
<proteinExistence type="predicted"/>
<dbReference type="OrthoDB" id="2560628at2759"/>
<dbReference type="EMBL" id="LVKK01000026">
    <property type="protein sequence ID" value="OAG41200.1"/>
    <property type="molecule type" value="Genomic_DNA"/>
</dbReference>
<dbReference type="Proteomes" id="UP000077002">
    <property type="component" value="Unassembled WGS sequence"/>
</dbReference>
<feature type="transmembrane region" description="Helical" evidence="1">
    <location>
        <begin position="118"/>
        <end position="137"/>
    </location>
</feature>
<dbReference type="GeneID" id="34599749"/>
<feature type="transmembrane region" description="Helical" evidence="1">
    <location>
        <begin position="235"/>
        <end position="255"/>
    </location>
</feature>